<feature type="domain" description="Peptidase C14 caspase" evidence="3">
    <location>
        <begin position="1033"/>
        <end position="1314"/>
    </location>
</feature>
<evidence type="ECO:0000256" key="2">
    <source>
        <dbReference type="SAM" id="MobiDB-lite"/>
    </source>
</evidence>
<feature type="domain" description="Peptidase C14 caspase" evidence="3">
    <location>
        <begin position="772"/>
        <end position="1030"/>
    </location>
</feature>
<feature type="region of interest" description="Disordered" evidence="2">
    <location>
        <begin position="405"/>
        <end position="653"/>
    </location>
</feature>
<organism evidence="4 5">
    <name type="scientific">Rhizoctonia solani 123E</name>
    <dbReference type="NCBI Taxonomy" id="1423351"/>
    <lineage>
        <taxon>Eukaryota</taxon>
        <taxon>Fungi</taxon>
        <taxon>Dikarya</taxon>
        <taxon>Basidiomycota</taxon>
        <taxon>Agaricomycotina</taxon>
        <taxon>Agaricomycetes</taxon>
        <taxon>Cantharellales</taxon>
        <taxon>Ceratobasidiaceae</taxon>
        <taxon>Rhizoctonia</taxon>
    </lineage>
</organism>
<feature type="compositionally biased region" description="Low complexity" evidence="2">
    <location>
        <begin position="287"/>
        <end position="317"/>
    </location>
</feature>
<feature type="region of interest" description="Disordered" evidence="2">
    <location>
        <begin position="334"/>
        <end position="368"/>
    </location>
</feature>
<accession>A0A074RVI3</accession>
<keyword evidence="4" id="KW-0378">Hydrolase</keyword>
<dbReference type="OrthoDB" id="5559380at2759"/>
<feature type="compositionally biased region" description="Low complexity" evidence="2">
    <location>
        <begin position="610"/>
        <end position="627"/>
    </location>
</feature>
<name>A0A074RVI3_9AGAM</name>
<feature type="compositionally biased region" description="Low complexity" evidence="2">
    <location>
        <begin position="503"/>
        <end position="515"/>
    </location>
</feature>
<comment type="caution">
    <text evidence="4">The sequence shown here is derived from an EMBL/GenBank/DDBJ whole genome shotgun (WGS) entry which is preliminary data.</text>
</comment>
<dbReference type="SUPFAM" id="SSF143575">
    <property type="entry name" value="GAS2 domain-like"/>
    <property type="match status" value="1"/>
</dbReference>
<feature type="region of interest" description="Disordered" evidence="2">
    <location>
        <begin position="1"/>
        <end position="31"/>
    </location>
</feature>
<feature type="compositionally biased region" description="Low complexity" evidence="2">
    <location>
        <begin position="562"/>
        <end position="574"/>
    </location>
</feature>
<dbReference type="PANTHER" id="PTHR48104:SF30">
    <property type="entry name" value="METACASPASE-1"/>
    <property type="match status" value="1"/>
</dbReference>
<evidence type="ECO:0000313" key="5">
    <source>
        <dbReference type="Proteomes" id="UP000027456"/>
    </source>
</evidence>
<feature type="region of interest" description="Disordered" evidence="2">
    <location>
        <begin position="1333"/>
        <end position="1390"/>
    </location>
</feature>
<dbReference type="InterPro" id="IPR011600">
    <property type="entry name" value="Pept_C14_caspase"/>
</dbReference>
<evidence type="ECO:0000313" key="4">
    <source>
        <dbReference type="EMBL" id="KEP50934.1"/>
    </source>
</evidence>
<keyword evidence="5" id="KW-1185">Reference proteome</keyword>
<reference evidence="4 5" key="1">
    <citation type="submission" date="2013-12" db="EMBL/GenBank/DDBJ databases">
        <authorList>
            <person name="Cubeta M."/>
            <person name="Pakala S."/>
            <person name="Fedorova N."/>
            <person name="Thomas E."/>
            <person name="Dean R."/>
            <person name="Jabaji S."/>
            <person name="Neate S."/>
            <person name="Toda T."/>
            <person name="Tavantzis S."/>
            <person name="Vilgalys R."/>
            <person name="Bharathan N."/>
            <person name="Pakala S."/>
            <person name="Losada L.S."/>
            <person name="Zafar N."/>
            <person name="Nierman W."/>
        </authorList>
    </citation>
    <scope>NUCLEOTIDE SEQUENCE [LARGE SCALE GENOMIC DNA]</scope>
    <source>
        <strain evidence="4 5">123E</strain>
    </source>
</reference>
<protein>
    <submittedName>
        <fullName evidence="4">ICE-like protease (Caspase) p20 domain protein</fullName>
    </submittedName>
</protein>
<dbReference type="InterPro" id="IPR050452">
    <property type="entry name" value="Metacaspase"/>
</dbReference>
<dbReference type="EMBL" id="AZST01000208">
    <property type="protein sequence ID" value="KEP50934.1"/>
    <property type="molecule type" value="Genomic_DNA"/>
</dbReference>
<feature type="compositionally biased region" description="Low complexity" evidence="2">
    <location>
        <begin position="590"/>
        <end position="603"/>
    </location>
</feature>
<comment type="similarity">
    <text evidence="1">Belongs to the peptidase C14B family.</text>
</comment>
<gene>
    <name evidence="4" type="ORF">V565_070840</name>
</gene>
<keyword evidence="4" id="KW-0645">Protease</keyword>
<dbReference type="GO" id="GO:0004197">
    <property type="term" value="F:cysteine-type endopeptidase activity"/>
    <property type="evidence" value="ECO:0007669"/>
    <property type="project" value="InterPro"/>
</dbReference>
<dbReference type="InterPro" id="IPR036534">
    <property type="entry name" value="GAR_dom_sf"/>
</dbReference>
<dbReference type="Pfam" id="PF00656">
    <property type="entry name" value="Peptidase_C14"/>
    <property type="match status" value="3"/>
</dbReference>
<dbReference type="Proteomes" id="UP000027456">
    <property type="component" value="Unassembled WGS sequence"/>
</dbReference>
<sequence length="1773" mass="194854">MDSESGSDVDMEDVTITRPPAPKEENAMDEDTPVELSMLAASTRITELSYTIIDIQSQLFEIQELRHAEDSGNSGESHLAIERALSDLKETVAQVDAELAEINAVLAPALNQVQTPTTMGQINEHEPVLRKHATLSAEWQAVHQEVSRLHNELQEDQLLVRFRTAVEQAAGMMDSLDKAVEACQEFIWRRSKALRAGMNDSDKPGELWSHFEETVEHYERVKKYYYQSSTQAMASIDKTMGSRDFKNGEVLRRHTELSARWKSIRERITRTDREIEALRKSSDPDLSESGSVRSRTTVSSRAESQSTSMSTSESLSLSTLSQSISPLRKLAAKVTSGFKTPSRKKHKNKEKEAVKTAPRPTSLMPPPRMMSPTNPRIFSPPTHRPTAQSIFSTPGHLSSSASLLLRAGSSGPSKPRWNSSTKVQDDIFGSPKPSPPRSAGHARHMSASASGRQSAMSGRQTPSRTADYGIFATPRHPQHPPGVRSPTPGSGPRKRPMSPSNIPGPIDVDIGPPSIHKTFATPVNPAAPGALSPPKHESPELLTPPKARRASHSRIPAPIFNTSRPTSPSVSTTSYFPDGSASPMSTQFASAVASPVGSSGQSPFHTLGQSAARPSTRAPRAPPSSFRGATPMPTSARPSSRGSANGDSSGRRTSLDRIAAATAQNGDLTYIPNSKDPLDVEVARVANSLAHPYFIERISEFVKGSQGPDASAQYSFTLPTHRKVMVCKLVIVEKSAGRNSIDGASAGGQQRRVICRVGGGWESLSAFLARSAVAEFLTHQFGFQRQNIVKLTDDAADPYLLPTKANIISAMSWLAKDARPDDSLFFHFSGHGGQAVDLDGDEIDGYDEVIYPVDFEASGHIDDDTIHNLIVRPLPPGCRLTALFDCSHSGTALDLPYVYTSRGKTKEPSRWVDAGQGLLDAGRSTMRGDMKGVFKGFGNMFKSETRLQKKAARHAKETRTNPADIIAWAACKDFEQSDDVMDDGKAIGAISYAFTEALKRQHQQSYQELLNNIRELVHDKCDQKPQLTSSHPIIGINYRNVQHEELQGCVNDANSVAEFLTHQLGFHKQDIIKLTDDNTDSDRLPTRANIISAMNWLVKDARPGDSLFFHFSGHGGQTEDLEGDEIDGYDEVIYPIDFEENGHIDDDMLHDLIVRPLPSGCRLTALIDCSHAGSALDLPYVYTSRGRIKKPSRWTDAGQGLLEAGRSSMRGDMKSMLKGLGSMYKSETRLQKKAARHARKTRTSPADVVAWAACKDFERSDDVVDDNKASGAMSYAFTDALRRQPQQTYQELLNNIRDLIHIKYDQKPQLTSSHPITLRMSWSYMFQSPPGENTHSWSIPPVSHPNQFGNQTQDSDSPPATPPLVPGNTYSPPMSPASMPLGSPRNNHTRYSGQTYGWQAERILDPETYSQDNDTIASDAWCSSPTEQQALENDIMGYFPEEPVSSNALSSYAASSKLTHTSEQNAYRGISFGEKKGALLQIGINYIGQSVELQGCINDVHKIASFLTVQFGYKTGNIWKLTDDAVDPRCHPTRENILTAMRWLVEDAQPTDSLFFHFSGHGGQTKDLDGDEADGFDEVIYPSDYENVGHIIDDDMHEIMVKSLPLGCRLTAIFDCSHSGSALDLPYTYSTDGKLKEHSQLVETGRGLLNVGKFCARGNMSGAIKGLGSVIRPPTSRRARKQATQRSRELRANAADVVSWAACKDSEKSDDAIEGDEAVGAMSYAFIEALRQKPRQSYRELLSNVRTILRAKYQQKPQLSSSHPIDTNNWFIA</sequence>
<dbReference type="GO" id="GO:0008017">
    <property type="term" value="F:microtubule binding"/>
    <property type="evidence" value="ECO:0007669"/>
    <property type="project" value="InterPro"/>
</dbReference>
<dbReference type="GO" id="GO:0005737">
    <property type="term" value="C:cytoplasm"/>
    <property type="evidence" value="ECO:0007669"/>
    <property type="project" value="TreeGrafter"/>
</dbReference>
<evidence type="ECO:0000259" key="3">
    <source>
        <dbReference type="Pfam" id="PF00656"/>
    </source>
</evidence>
<dbReference type="GO" id="GO:0006508">
    <property type="term" value="P:proteolysis"/>
    <property type="evidence" value="ECO:0007669"/>
    <property type="project" value="UniProtKB-KW"/>
</dbReference>
<dbReference type="PANTHER" id="PTHR48104">
    <property type="entry name" value="METACASPASE-4"/>
    <property type="match status" value="1"/>
</dbReference>
<feature type="region of interest" description="Disordered" evidence="2">
    <location>
        <begin position="279"/>
        <end position="317"/>
    </location>
</feature>
<feature type="domain" description="Peptidase C14 caspase" evidence="3">
    <location>
        <begin position="1480"/>
        <end position="1764"/>
    </location>
</feature>
<evidence type="ECO:0000256" key="1">
    <source>
        <dbReference type="ARBA" id="ARBA00009005"/>
    </source>
</evidence>
<dbReference type="HOGENOM" id="CLU_238772_0_0_1"/>
<proteinExistence type="inferred from homology"/>
<feature type="compositionally biased region" description="Polar residues" evidence="2">
    <location>
        <begin position="447"/>
        <end position="464"/>
    </location>
</feature>
<feature type="compositionally biased region" description="Polar residues" evidence="2">
    <location>
        <begin position="1344"/>
        <end position="1358"/>
    </location>
</feature>
<dbReference type="Gene3D" id="3.40.50.12660">
    <property type="match status" value="4"/>
</dbReference>
<feature type="compositionally biased region" description="Acidic residues" evidence="2">
    <location>
        <begin position="1"/>
        <end position="13"/>
    </location>
</feature>
<feature type="compositionally biased region" description="Polar residues" evidence="2">
    <location>
        <begin position="632"/>
        <end position="648"/>
    </location>
</feature>